<keyword evidence="1" id="KW-0472">Membrane</keyword>
<dbReference type="EMBL" id="LCMJ01000050">
    <property type="protein sequence ID" value="KKU33026.1"/>
    <property type="molecule type" value="Genomic_DNA"/>
</dbReference>
<keyword evidence="1" id="KW-0812">Transmembrane</keyword>
<evidence type="ECO:0000313" key="3">
    <source>
        <dbReference type="Proteomes" id="UP000034067"/>
    </source>
</evidence>
<feature type="transmembrane region" description="Helical" evidence="1">
    <location>
        <begin position="127"/>
        <end position="154"/>
    </location>
</feature>
<dbReference type="Proteomes" id="UP000034067">
    <property type="component" value="Unassembled WGS sequence"/>
</dbReference>
<dbReference type="AlphaFoldDB" id="A0A0G1PJV2"/>
<accession>A0A0G1PJV2</accession>
<evidence type="ECO:0000313" key="2">
    <source>
        <dbReference type="EMBL" id="KKU33026.1"/>
    </source>
</evidence>
<comment type="caution">
    <text evidence="2">The sequence shown here is derived from an EMBL/GenBank/DDBJ whole genome shotgun (WGS) entry which is preliminary data.</text>
</comment>
<gene>
    <name evidence="2" type="ORF">UX48_C0050G0004</name>
</gene>
<sequence length="201" mass="22862">MLAVLYNNLSIISLVLYALILLIAGWFFYSKRLSVKLAQIFVLLVIVFLFLQAGFLTFLQYFSFKSTPPGMYLLPPYQPITYFLSYVWLHFWAGPVAAVGFSLVSGFAAWVLNYLRGERFFEKEEIFLLALAGLTSGWPNFLMYLGLAIILMILVNFGNLIIYRDSQYRLPSGLFIIAAALIILIFGDYLAPYLGIGQFKI</sequence>
<feature type="transmembrane region" description="Helical" evidence="1">
    <location>
        <begin position="82"/>
        <end position="115"/>
    </location>
</feature>
<feature type="transmembrane region" description="Helical" evidence="1">
    <location>
        <begin position="41"/>
        <end position="62"/>
    </location>
</feature>
<name>A0A0G1PJV2_9BACT</name>
<protein>
    <submittedName>
        <fullName evidence="2">Uncharacterized protein</fullName>
    </submittedName>
</protein>
<reference evidence="2 3" key="1">
    <citation type="journal article" date="2015" name="Nature">
        <title>rRNA introns, odd ribosomes, and small enigmatic genomes across a large radiation of phyla.</title>
        <authorList>
            <person name="Brown C.T."/>
            <person name="Hug L.A."/>
            <person name="Thomas B.C."/>
            <person name="Sharon I."/>
            <person name="Castelle C.J."/>
            <person name="Singh A."/>
            <person name="Wilkins M.J."/>
            <person name="Williams K.H."/>
            <person name="Banfield J.F."/>
        </authorList>
    </citation>
    <scope>NUCLEOTIDE SEQUENCE [LARGE SCALE GENOMIC DNA]</scope>
</reference>
<organism evidence="2 3">
    <name type="scientific">Candidatus Azambacteria bacterium GW2011_GWB1_46_27</name>
    <dbReference type="NCBI Taxonomy" id="1618617"/>
    <lineage>
        <taxon>Bacteria</taxon>
        <taxon>Candidatus Azamiibacteriota</taxon>
    </lineage>
</organism>
<proteinExistence type="predicted"/>
<feature type="transmembrane region" description="Helical" evidence="1">
    <location>
        <begin position="174"/>
        <end position="196"/>
    </location>
</feature>
<keyword evidence="1" id="KW-1133">Transmembrane helix</keyword>
<evidence type="ECO:0000256" key="1">
    <source>
        <dbReference type="SAM" id="Phobius"/>
    </source>
</evidence>
<feature type="transmembrane region" description="Helical" evidence="1">
    <location>
        <begin position="6"/>
        <end position="29"/>
    </location>
</feature>